<dbReference type="OrthoDB" id="9818588at2"/>
<dbReference type="Proteomes" id="UP000198744">
    <property type="component" value="Unassembled WGS sequence"/>
</dbReference>
<organism evidence="2 3">
    <name type="scientific">Syntrophus gentianae</name>
    <dbReference type="NCBI Taxonomy" id="43775"/>
    <lineage>
        <taxon>Bacteria</taxon>
        <taxon>Pseudomonadati</taxon>
        <taxon>Thermodesulfobacteriota</taxon>
        <taxon>Syntrophia</taxon>
        <taxon>Syntrophales</taxon>
        <taxon>Syntrophaceae</taxon>
        <taxon>Syntrophus</taxon>
    </lineage>
</organism>
<protein>
    <submittedName>
        <fullName evidence="2">Tfp pilus assembly protein PilN</fullName>
    </submittedName>
</protein>
<proteinExistence type="predicted"/>
<feature type="transmembrane region" description="Helical" evidence="1">
    <location>
        <begin position="245"/>
        <end position="265"/>
    </location>
</feature>
<keyword evidence="1" id="KW-0472">Membrane</keyword>
<evidence type="ECO:0000256" key="1">
    <source>
        <dbReference type="SAM" id="Phobius"/>
    </source>
</evidence>
<evidence type="ECO:0000313" key="2">
    <source>
        <dbReference type="EMBL" id="SEM73515.1"/>
    </source>
</evidence>
<dbReference type="EMBL" id="FOBS01000040">
    <property type="protein sequence ID" value="SEM73515.1"/>
    <property type="molecule type" value="Genomic_DNA"/>
</dbReference>
<dbReference type="STRING" id="43775.SAMN04489760_1408"/>
<name>A0A1H8AS45_9BACT</name>
<accession>A0A1H8AS45</accession>
<dbReference type="RefSeq" id="WP_093884752.1">
    <property type="nucleotide sequence ID" value="NZ_FOBS01000040.1"/>
</dbReference>
<gene>
    <name evidence="2" type="ORF">SAMN04489760_1408</name>
</gene>
<keyword evidence="1" id="KW-1133">Transmembrane helix</keyword>
<dbReference type="AlphaFoldDB" id="A0A1H8AS45"/>
<keyword evidence="3" id="KW-1185">Reference proteome</keyword>
<sequence>MQGLTVGYWHKNGLELYRYVQGKPARIAGGPLENLKPLRGILQKNVLVVGRDRLLHVRKRYPPAPKEKLLKAVHIELGELFPFSQPSCYCRIYASFAAYTELDIWAWESEPYPLLRKVLPFSYVIPEDAAFFSSTNEVFLWTCEGVTHCLAVAERRFLSAVSNPADSFGEEDLERFLNSMDPYGVEINRMRIYGALPFSLKAKPTLYAESGADRGYPPCLDNIPVMALREFRVRGEMRIPAYPGLLFRIAIYGILGYGLVLYLTMKNHEQSISDLRQISRQIDQRILLTESRQGLLAIDYTAIKKELNDKLIARPSPVSVLDMLARTLPKGSYISNVQLNEKNLDVWILSREPLAALKALAEQRGIRNIQLKGPLNMEGKTGEYSFNVTIEISG</sequence>
<reference evidence="2 3" key="1">
    <citation type="submission" date="2016-10" db="EMBL/GenBank/DDBJ databases">
        <authorList>
            <person name="de Groot N.N."/>
        </authorList>
    </citation>
    <scope>NUCLEOTIDE SEQUENCE [LARGE SCALE GENOMIC DNA]</scope>
    <source>
        <strain evidence="2 3">DSM 8423</strain>
    </source>
</reference>
<evidence type="ECO:0000313" key="3">
    <source>
        <dbReference type="Proteomes" id="UP000198744"/>
    </source>
</evidence>
<keyword evidence="1" id="KW-0812">Transmembrane</keyword>